<dbReference type="GO" id="GO:0003824">
    <property type="term" value="F:catalytic activity"/>
    <property type="evidence" value="ECO:0007669"/>
    <property type="project" value="InterPro"/>
</dbReference>
<evidence type="ECO:0000256" key="5">
    <source>
        <dbReference type="ARBA" id="ARBA00023194"/>
    </source>
</evidence>
<dbReference type="InterPro" id="IPR036736">
    <property type="entry name" value="ACP-like_sf"/>
</dbReference>
<dbReference type="EMBL" id="MVHE01000067">
    <property type="protein sequence ID" value="ORA12928.1"/>
    <property type="molecule type" value="Genomic_DNA"/>
</dbReference>
<dbReference type="InterPro" id="IPR042099">
    <property type="entry name" value="ANL_N_sf"/>
</dbReference>
<dbReference type="Pfam" id="PF00668">
    <property type="entry name" value="Condensation"/>
    <property type="match status" value="3"/>
</dbReference>
<sequence length="2719" mass="290130">MVARIAVGDEVADDGIGLVQTTPIMCWLRGVAGAVEQFNQTMVLQAPAGVSERDVVVLLQALLDRHAMLRSRVEEGAGGWSLSVGPPGGVDARQCVRSVIAISDEALVTARQRLDPAAGVMLSAVWESSAEQLVLVIHHLVVDGVSWRILVDDLNAAWAQLRAGRPVGLTVRGTSFQRWAAILAEQARCDAMLDQLPAWRRIAAVEPSLPAVDPDRDTYVTAGQLSVAVDTETTRALLGAVPAAFHAGVHDVLLIAFALAFSAFLDRGGPISFDVAGHGRREDLTPNLDLSATVGWFTSKYPVALTVQRLPWAEVRAGTTGLGALIKELKEQLRALPDGFGYGVLRYLNPALQLAGADPVIGFNYLGRLGVDRDAAGPGEDEWLIIGSGPAFSDPTRAAIPMALTHTVELNALTLDSEAGPQLHANWTWASSVLDRGAVEKVSRLWGEALAGVCAHVARGGGGLTPSDLAPLRLTQDQIDRLDQQYQIADLLPLTPLQQGLLFHAKTTPGRDDLYAVQLDIGLAGWVDPDRLRRALHTVIARHPNLAARFVYPDSGQPIQVIVANPAPAWRYLDLTEAGQSEQHIESLCAAERSAAMDLAEAVPFRAMLIRTAAQRHRLVLTNHHIVLGGWSLSILLDEILAGYGGQLSSPAVPFRRFVSWLAEQDHQRALTAWRAVLAGVQAPTLVGPPDPLGLAGKSVKSFALSTVSTDALTAMARAHHTTVSTVLQAAWAQVLSWLTGQQDVLFGAVVALRPPDLAGVESMVGLLINTVAVRARMTATTTTAGLLVQLHDDHNNTLDHQHLGLSDIHRISGQVRLFDTLCVYENYPIDTSVAAGPHELTITEIIGREYTHYPLAMIAAPGPRLTLRIEFATEVFGPAGIDLLFARLSRVLDAMVADPGRRLRSIDLLDAAEHAMLDAIGHRGVLTANPPAPVSIPEMFDAQVLRTPDAVALTFNGAHTTYAELDEAANRLAHALIRHGIGIGDVVALLMPRCADAIVAILAVLKTGAAYLPIDPAHTEARIAFMVEDAAPVAAISTSDLRSRLTRHAVVVIEVSDPAIATQPGSAPPAPHADNIAYLLCTSGTTGIPKSVAISHRNVTQLFRSLARGVTPAAGQVWSQCHSYGFDFSVWEIFGALLHGGRLVVVPEQVTRSPAELHALLKAEQVTVLSQTALAAGVLASEGLGSASLVVAGEACPGEVVDRWAPGRVMINAYGPTETTIYASFSAPLAAGSGTPPIGSPMSGTALFVLDAGLGAVPVGVVGELYVAGGGVGCGYWRRTALTATRFVACPFGGAGTRMYRTGDLVRWGTDGQLRYVGRADEQVKIRGYRIECGEIAVLLGQLDGVDQAVVIAREDRPGDKRLVGYVTGEVDPGWARAALADRLPDYMVPAAVVVLPQLPLTVNGKLDAGALPAPEYVDAERYRGPATPVQAVLAGIYAQVLGLERVGVDDSFFELGGHSLSATRLVVCIRAELDVEVPIRAVFEAPTVTQLVAWLDTHGGDGVRTELVAQPRPERIPLSWAQSRLWFLHNFEGPSATYNIALALRLTGRLSVTALRAALVDVVARHESLRTVFAEIDGIPAQHILPAETVRVPLTVTETAAGHQLTQAIDRAAAYRFELAHEIPLRAMLIRLDEHERVLVLVVHHIAADGASLAPLTNDLATAYAARCTGRPPGWAPLQVQYADYTLWQQRALGDEGDPDSALARQLDYWKTELADAPGQTVLPWDRPRPARQSFAGELFSFSVDAHLRSRLDELARRTGTTLSMVLQAALAVLLRKLGAGDDVTIGGPIAGRTDAALADLVGFFVNTWVLRVDTAGNRSFTELLQQVRAKALAAYENQDAPFERLVELLNPGRTAAHHPLFQIYFALQNNPAPGLELPGLTVEAMPASTHTARFDLSINVFDSPAVGGQAQPLPGVIEYATDLFDRCTIDGIAACYLHILDTVTADADVGIDTIEITDRARRGVLTTEYNDTAVAVPNVTSAELFAAQVARTTNAIAVQDDRDSLTYAQLAARVNRLARFLIAQGVGPEVVVGLAMRRGIDLVVAMQAIAAAGGSFAPIDPTHPARRTRQLLQTLAAVCVLSSSTEGLRAAGLAVVDVDRLDLSGFSAQPITDADRISGLEPDHRAYLMFTSGSTGRPKCVSVTHRALVNQLLWLQNQYRVGVQDVYLQKTAVTFDVSLWGYWVPLISGARLILAGPEGHQDPRYLAETIAAHGVTLTDFLPSLLSVFCSVATREEVASLRDVLVAGEALPPSTVDAFRAISAAGLHNLYGPTEATVSVTHWPTSLGHPAPVPIGVPQSNCRVFVLDAGLCVVPVGVPGELYIAGAGLARGYRAQGSLTASRFVACPFGPPGQPGQRMYRTGDVVRWNAHGALEFVGRADDQVKIRGHRAECGGGAAALSELAGDAGGHRAPATPVQQILAGLYAQVLGVEGVGVDESFFDLGGDSLLAMRLVAAVNKALDISLGVRILFEAPTIDELTRRLTAADDSPAVVPVQTLKDGPGIPLFCLPPAGGLSWPYRNLGAHLDGPIIGLQQDPNTGRSIRELAKYYAQTIQTLHPDGPYHLLGWSFGGGVAHQVAVQLRRQGCVVRRLVVLDPPPALHTPVFDALAESDVLDMIRGADGIDGAELPLHELVGIITENVNTNIVLQAHHVPEVFDGDMTIFAARPGDGQSLQQSWRPYVCGNIAEHLVDCTHEQMLSTQALRLYGERIKAALTD</sequence>
<reference evidence="7 8" key="1">
    <citation type="submission" date="2017-02" db="EMBL/GenBank/DDBJ databases">
        <title>The new phylogeny of genus Mycobacterium.</title>
        <authorList>
            <person name="Tortoli E."/>
            <person name="Trovato A."/>
            <person name="Cirillo D.M."/>
        </authorList>
    </citation>
    <scope>NUCLEOTIDE SEQUENCE [LARGE SCALE GENOMIC DNA]</scope>
    <source>
        <strain evidence="7 8">DSM 45057</strain>
    </source>
</reference>
<dbReference type="Gene3D" id="3.40.50.12780">
    <property type="entry name" value="N-terminal domain of ligase-like"/>
    <property type="match status" value="1"/>
</dbReference>
<evidence type="ECO:0000313" key="7">
    <source>
        <dbReference type="EMBL" id="ORA12928.1"/>
    </source>
</evidence>
<dbReference type="GO" id="GO:0072330">
    <property type="term" value="P:monocarboxylic acid biosynthetic process"/>
    <property type="evidence" value="ECO:0007669"/>
    <property type="project" value="UniProtKB-ARBA"/>
</dbReference>
<dbReference type="InterPro" id="IPR010071">
    <property type="entry name" value="AA_adenyl_dom"/>
</dbReference>
<dbReference type="PROSITE" id="PS00455">
    <property type="entry name" value="AMP_BINDING"/>
    <property type="match status" value="2"/>
</dbReference>
<dbReference type="Pfam" id="PF00550">
    <property type="entry name" value="PP-binding"/>
    <property type="match status" value="2"/>
</dbReference>
<accession>A0A1W9ZDX8</accession>
<dbReference type="InterPro" id="IPR025110">
    <property type="entry name" value="AMP-bd_C"/>
</dbReference>
<dbReference type="Gene3D" id="3.30.559.10">
    <property type="entry name" value="Chloramphenicol acetyltransferase-like domain"/>
    <property type="match status" value="3"/>
</dbReference>
<gene>
    <name evidence="7" type="ORF">BST12_24495</name>
</gene>
<evidence type="ECO:0000256" key="3">
    <source>
        <dbReference type="ARBA" id="ARBA00022553"/>
    </source>
</evidence>
<dbReference type="NCBIfam" id="TIGR01733">
    <property type="entry name" value="AA-adenyl-dom"/>
    <property type="match status" value="2"/>
</dbReference>
<dbReference type="GO" id="GO:0017000">
    <property type="term" value="P:antibiotic biosynthetic process"/>
    <property type="evidence" value="ECO:0007669"/>
    <property type="project" value="UniProtKB-KW"/>
</dbReference>
<dbReference type="FunFam" id="3.40.50.12780:FF:000012">
    <property type="entry name" value="Non-ribosomal peptide synthetase"/>
    <property type="match status" value="2"/>
</dbReference>
<keyword evidence="2" id="KW-0596">Phosphopantetheine</keyword>
<dbReference type="SUPFAM" id="SSF53474">
    <property type="entry name" value="alpha/beta-Hydrolases"/>
    <property type="match status" value="1"/>
</dbReference>
<dbReference type="PROSITE" id="PS50075">
    <property type="entry name" value="CARRIER"/>
    <property type="match status" value="2"/>
</dbReference>
<dbReference type="SUPFAM" id="SSF47336">
    <property type="entry name" value="ACP-like"/>
    <property type="match status" value="2"/>
</dbReference>
<dbReference type="InterPro" id="IPR029058">
    <property type="entry name" value="AB_hydrolase_fold"/>
</dbReference>
<dbReference type="GO" id="GO:0005829">
    <property type="term" value="C:cytosol"/>
    <property type="evidence" value="ECO:0007669"/>
    <property type="project" value="TreeGrafter"/>
</dbReference>
<dbReference type="Proteomes" id="UP000192284">
    <property type="component" value="Unassembled WGS sequence"/>
</dbReference>
<dbReference type="Gene3D" id="1.10.1200.10">
    <property type="entry name" value="ACP-like"/>
    <property type="match status" value="1"/>
</dbReference>
<dbReference type="GO" id="GO:0043041">
    <property type="term" value="P:amino acid activation for nonribosomal peptide biosynthetic process"/>
    <property type="evidence" value="ECO:0007669"/>
    <property type="project" value="TreeGrafter"/>
</dbReference>
<dbReference type="SMART" id="SM01294">
    <property type="entry name" value="PKS_PP_betabranch"/>
    <property type="match status" value="1"/>
</dbReference>
<dbReference type="InterPro" id="IPR001031">
    <property type="entry name" value="Thioesterase"/>
</dbReference>
<evidence type="ECO:0000313" key="8">
    <source>
        <dbReference type="Proteomes" id="UP000192284"/>
    </source>
</evidence>
<proteinExistence type="predicted"/>
<dbReference type="InterPro" id="IPR010060">
    <property type="entry name" value="NRPS_synth"/>
</dbReference>
<dbReference type="InterPro" id="IPR009081">
    <property type="entry name" value="PP-bd_ACP"/>
</dbReference>
<dbReference type="PANTHER" id="PTHR45527">
    <property type="entry name" value="NONRIBOSOMAL PEPTIDE SYNTHETASE"/>
    <property type="match status" value="1"/>
</dbReference>
<dbReference type="FunFam" id="3.30.300.30:FF:000010">
    <property type="entry name" value="Enterobactin synthetase component F"/>
    <property type="match status" value="1"/>
</dbReference>
<dbReference type="GO" id="GO:0031177">
    <property type="term" value="F:phosphopantetheine binding"/>
    <property type="evidence" value="ECO:0007669"/>
    <property type="project" value="InterPro"/>
</dbReference>
<protein>
    <recommendedName>
        <fullName evidence="6">Carrier domain-containing protein</fullName>
    </recommendedName>
</protein>
<dbReference type="PANTHER" id="PTHR45527:SF1">
    <property type="entry name" value="FATTY ACID SYNTHASE"/>
    <property type="match status" value="1"/>
</dbReference>
<dbReference type="SUPFAM" id="SSF56801">
    <property type="entry name" value="Acetyl-CoA synthetase-like"/>
    <property type="match status" value="2"/>
</dbReference>
<name>A0A1W9ZDX8_MYCAN</name>
<dbReference type="GO" id="GO:0044550">
    <property type="term" value="P:secondary metabolite biosynthetic process"/>
    <property type="evidence" value="ECO:0007669"/>
    <property type="project" value="UniProtKB-ARBA"/>
</dbReference>
<dbReference type="GO" id="GO:0008610">
    <property type="term" value="P:lipid biosynthetic process"/>
    <property type="evidence" value="ECO:0007669"/>
    <property type="project" value="UniProtKB-ARBA"/>
</dbReference>
<dbReference type="Gene3D" id="3.30.559.30">
    <property type="entry name" value="Nonribosomal peptide synthetase, condensation domain"/>
    <property type="match status" value="3"/>
</dbReference>
<dbReference type="PROSITE" id="PS00012">
    <property type="entry name" value="PHOSPHOPANTETHEINE"/>
    <property type="match status" value="2"/>
</dbReference>
<dbReference type="SUPFAM" id="SSF52777">
    <property type="entry name" value="CoA-dependent acyltransferases"/>
    <property type="match status" value="6"/>
</dbReference>
<dbReference type="Gene3D" id="3.30.300.30">
    <property type="match status" value="1"/>
</dbReference>
<dbReference type="Gene3D" id="2.30.38.10">
    <property type="entry name" value="Luciferase, Domain 3"/>
    <property type="match status" value="1"/>
</dbReference>
<dbReference type="InterPro" id="IPR020845">
    <property type="entry name" value="AMP-binding_CS"/>
</dbReference>
<dbReference type="Pfam" id="PF13193">
    <property type="entry name" value="AMP-binding_C"/>
    <property type="match status" value="1"/>
</dbReference>
<dbReference type="InterPro" id="IPR000873">
    <property type="entry name" value="AMP-dep_synth/lig_dom"/>
</dbReference>
<keyword evidence="3" id="KW-0597">Phosphoprotein</keyword>
<evidence type="ECO:0000256" key="4">
    <source>
        <dbReference type="ARBA" id="ARBA00022737"/>
    </source>
</evidence>
<keyword evidence="4" id="KW-0677">Repeat</keyword>
<dbReference type="InterPro" id="IPR006162">
    <property type="entry name" value="Ppantetheine_attach_site"/>
</dbReference>
<dbReference type="FunFam" id="3.40.50.980:FF:000001">
    <property type="entry name" value="Non-ribosomal peptide synthetase"/>
    <property type="match status" value="1"/>
</dbReference>
<feature type="domain" description="Carrier" evidence="6">
    <location>
        <begin position="1426"/>
        <end position="1501"/>
    </location>
</feature>
<dbReference type="Gene3D" id="3.40.50.980">
    <property type="match status" value="2"/>
</dbReference>
<evidence type="ECO:0000256" key="1">
    <source>
        <dbReference type="ARBA" id="ARBA00001957"/>
    </source>
</evidence>
<dbReference type="InterPro" id="IPR045851">
    <property type="entry name" value="AMP-bd_C_sf"/>
</dbReference>
<dbReference type="InterPro" id="IPR001242">
    <property type="entry name" value="Condensation_dom"/>
</dbReference>
<evidence type="ECO:0000259" key="6">
    <source>
        <dbReference type="PROSITE" id="PS50075"/>
    </source>
</evidence>
<dbReference type="Pfam" id="PF00975">
    <property type="entry name" value="Thioesterase"/>
    <property type="match status" value="1"/>
</dbReference>
<dbReference type="Pfam" id="PF00501">
    <property type="entry name" value="AMP-binding"/>
    <property type="match status" value="2"/>
</dbReference>
<dbReference type="CDD" id="cd19543">
    <property type="entry name" value="DCL_NRPS"/>
    <property type="match status" value="1"/>
</dbReference>
<dbReference type="InterPro" id="IPR020806">
    <property type="entry name" value="PKS_PP-bd"/>
</dbReference>
<comment type="cofactor">
    <cofactor evidence="1">
        <name>pantetheine 4'-phosphate</name>
        <dbReference type="ChEBI" id="CHEBI:47942"/>
    </cofactor>
</comment>
<dbReference type="Gene3D" id="3.40.50.1820">
    <property type="entry name" value="alpha/beta hydrolase"/>
    <property type="match status" value="1"/>
</dbReference>
<dbReference type="FunFam" id="1.10.1200.10:FF:000016">
    <property type="entry name" value="Non-ribosomal peptide synthase"/>
    <property type="match status" value="2"/>
</dbReference>
<dbReference type="NCBIfam" id="TIGR01720">
    <property type="entry name" value="NRPS-para261"/>
    <property type="match status" value="1"/>
</dbReference>
<dbReference type="InterPro" id="IPR023213">
    <property type="entry name" value="CAT-like_dom_sf"/>
</dbReference>
<keyword evidence="8" id="KW-1185">Reference proteome</keyword>
<evidence type="ECO:0000256" key="2">
    <source>
        <dbReference type="ARBA" id="ARBA00022450"/>
    </source>
</evidence>
<dbReference type="CDD" id="cd19540">
    <property type="entry name" value="LCL_NRPS-like"/>
    <property type="match status" value="1"/>
</dbReference>
<feature type="domain" description="Carrier" evidence="6">
    <location>
        <begin position="2414"/>
        <end position="2489"/>
    </location>
</feature>
<keyword evidence="5" id="KW-0045">Antibiotic biosynthesis</keyword>
<organism evidence="7 8">
    <name type="scientific">Mycobacterium angelicum</name>
    <dbReference type="NCBI Taxonomy" id="470074"/>
    <lineage>
        <taxon>Bacteria</taxon>
        <taxon>Bacillati</taxon>
        <taxon>Actinomycetota</taxon>
        <taxon>Actinomycetes</taxon>
        <taxon>Mycobacteriales</taxon>
        <taxon>Mycobacteriaceae</taxon>
        <taxon>Mycobacterium</taxon>
    </lineage>
</organism>
<dbReference type="SMART" id="SM00823">
    <property type="entry name" value="PKS_PP"/>
    <property type="match status" value="2"/>
</dbReference>
<dbReference type="UniPathway" id="UPA00011"/>
<comment type="caution">
    <text evidence="7">The sequence shown here is derived from an EMBL/GenBank/DDBJ whole genome shotgun (WGS) entry which is preliminary data.</text>
</comment>